<proteinExistence type="predicted"/>
<comment type="caution">
    <text evidence="2">The sequence shown here is derived from an EMBL/GenBank/DDBJ whole genome shotgun (WGS) entry which is preliminary data.</text>
</comment>
<dbReference type="EMBL" id="JAUSTF010000004">
    <property type="protein sequence ID" value="MDQ0180980.1"/>
    <property type="molecule type" value="Genomic_DNA"/>
</dbReference>
<dbReference type="Proteomes" id="UP001230951">
    <property type="component" value="Unassembled WGS sequence"/>
</dbReference>
<dbReference type="RefSeq" id="WP_306960379.1">
    <property type="nucleotide sequence ID" value="NZ_JAUSRG010000003.1"/>
</dbReference>
<protein>
    <submittedName>
        <fullName evidence="2">Uncharacterized protein</fullName>
    </submittedName>
</protein>
<gene>
    <name evidence="2" type="ORF">J2S90_001546</name>
    <name evidence="3" type="ORF">J2S93_002407</name>
</gene>
<evidence type="ECO:0000313" key="3">
    <source>
        <dbReference type="EMBL" id="MDQ0180980.1"/>
    </source>
</evidence>
<evidence type="ECO:0000313" key="4">
    <source>
        <dbReference type="Proteomes" id="UP001230951"/>
    </source>
</evidence>
<dbReference type="EMBL" id="JAUSRG010000003">
    <property type="protein sequence ID" value="MDP9904591.1"/>
    <property type="molecule type" value="Genomic_DNA"/>
</dbReference>
<accession>A0AAW8DGJ8</accession>
<organism evidence="2 5">
    <name type="scientific">Arthrobacter bambusae</name>
    <dbReference type="NCBI Taxonomy" id="1338426"/>
    <lineage>
        <taxon>Bacteria</taxon>
        <taxon>Bacillati</taxon>
        <taxon>Actinomycetota</taxon>
        <taxon>Actinomycetes</taxon>
        <taxon>Micrococcales</taxon>
        <taxon>Micrococcaceae</taxon>
        <taxon>Arthrobacter</taxon>
    </lineage>
</organism>
<name>A0AAW8DGJ8_9MICC</name>
<evidence type="ECO:0000313" key="2">
    <source>
        <dbReference type="EMBL" id="MDP9904591.1"/>
    </source>
</evidence>
<dbReference type="Proteomes" id="UP001242995">
    <property type="component" value="Unassembled WGS sequence"/>
</dbReference>
<feature type="compositionally biased region" description="Polar residues" evidence="1">
    <location>
        <begin position="1"/>
        <end position="11"/>
    </location>
</feature>
<reference evidence="2 4" key="1">
    <citation type="submission" date="2023-07" db="EMBL/GenBank/DDBJ databases">
        <title>Sorghum-associated microbial communities from plants grown in Nebraska, USA.</title>
        <authorList>
            <person name="Schachtman D."/>
        </authorList>
    </citation>
    <scope>NUCLEOTIDE SEQUENCE</scope>
    <source>
        <strain evidence="2">DS1006</strain>
        <strain evidence="3 4">DS1016</strain>
    </source>
</reference>
<feature type="region of interest" description="Disordered" evidence="1">
    <location>
        <begin position="1"/>
        <end position="25"/>
    </location>
</feature>
<sequence length="103" mass="11340">MPHSENTTNNPLADGVPSNGTATDPALITMTLPMSLDGEAGHVIEFEGETARYVDRQAAAYVIAYRDRMHFGVCESVRWADFPATYHAIFLEAYAPAHERLSI</sequence>
<dbReference type="AlphaFoldDB" id="A0AAW8DGJ8"/>
<keyword evidence="4" id="KW-1185">Reference proteome</keyword>
<evidence type="ECO:0000313" key="5">
    <source>
        <dbReference type="Proteomes" id="UP001242995"/>
    </source>
</evidence>
<evidence type="ECO:0000256" key="1">
    <source>
        <dbReference type="SAM" id="MobiDB-lite"/>
    </source>
</evidence>